<evidence type="ECO:0000256" key="1">
    <source>
        <dbReference type="ARBA" id="ARBA00022428"/>
    </source>
</evidence>
<dbReference type="CDD" id="cd02440">
    <property type="entry name" value="AdoMet_MTases"/>
    <property type="match status" value="1"/>
</dbReference>
<dbReference type="PANTHER" id="PTHR43591:SF24">
    <property type="entry name" value="2-METHOXY-6-POLYPRENYL-1,4-BENZOQUINOL METHYLASE, MITOCHONDRIAL"/>
    <property type="match status" value="1"/>
</dbReference>
<comment type="pathway">
    <text evidence="5">Quinol/quinone metabolism; menaquinone biosynthesis; menaquinol from 1,4-dihydroxy-2-naphthoate: step 2/2.</text>
</comment>
<reference evidence="7" key="1">
    <citation type="submission" date="2016-04" db="EMBL/GenBank/DDBJ databases">
        <authorList>
            <person name="Chen L."/>
            <person name="Zhuang W."/>
            <person name="Wang G."/>
        </authorList>
    </citation>
    <scope>NUCLEOTIDE SEQUENCE [LARGE SCALE GENOMIC DNA]</scope>
    <source>
        <strain evidence="7">17621</strain>
    </source>
</reference>
<comment type="function">
    <text evidence="5">Methyltransferase required for the conversion of demethylmenaquinol (DMKH2) to menaquinol (MKH2).</text>
</comment>
<gene>
    <name evidence="5" type="primary">menG</name>
    <name evidence="6" type="ORF">A4H97_06760</name>
</gene>
<dbReference type="GO" id="GO:0043770">
    <property type="term" value="F:demethylmenaquinone methyltransferase activity"/>
    <property type="evidence" value="ECO:0007669"/>
    <property type="project" value="UniProtKB-UniRule"/>
</dbReference>
<name>A0A1V9EMC8_9BACT</name>
<dbReference type="Pfam" id="PF01209">
    <property type="entry name" value="Ubie_methyltran"/>
    <property type="match status" value="1"/>
</dbReference>
<accession>A0A1V9EMC8</accession>
<comment type="caution">
    <text evidence="5">Lacks conserved residue(s) required for the propagation of feature annotation.</text>
</comment>
<dbReference type="PANTHER" id="PTHR43591">
    <property type="entry name" value="METHYLTRANSFERASE"/>
    <property type="match status" value="1"/>
</dbReference>
<evidence type="ECO:0000256" key="2">
    <source>
        <dbReference type="ARBA" id="ARBA00022603"/>
    </source>
</evidence>
<organism evidence="6 7">
    <name type="scientific">Niastella yeongjuensis</name>
    <dbReference type="NCBI Taxonomy" id="354355"/>
    <lineage>
        <taxon>Bacteria</taxon>
        <taxon>Pseudomonadati</taxon>
        <taxon>Bacteroidota</taxon>
        <taxon>Chitinophagia</taxon>
        <taxon>Chitinophagales</taxon>
        <taxon>Chitinophagaceae</taxon>
        <taxon>Niastella</taxon>
    </lineage>
</organism>
<proteinExistence type="inferred from homology"/>
<comment type="catalytic activity">
    <reaction evidence="5">
        <text>a 2-demethylmenaquinol + S-adenosyl-L-methionine = a menaquinol + S-adenosyl-L-homocysteine + H(+)</text>
        <dbReference type="Rhea" id="RHEA:42640"/>
        <dbReference type="Rhea" id="RHEA-COMP:9539"/>
        <dbReference type="Rhea" id="RHEA-COMP:9563"/>
        <dbReference type="ChEBI" id="CHEBI:15378"/>
        <dbReference type="ChEBI" id="CHEBI:18151"/>
        <dbReference type="ChEBI" id="CHEBI:55437"/>
        <dbReference type="ChEBI" id="CHEBI:57856"/>
        <dbReference type="ChEBI" id="CHEBI:59789"/>
        <dbReference type="EC" id="2.1.1.163"/>
    </reaction>
</comment>
<dbReference type="SUPFAM" id="SSF53335">
    <property type="entry name" value="S-adenosyl-L-methionine-dependent methyltransferases"/>
    <property type="match status" value="1"/>
</dbReference>
<dbReference type="EC" id="2.1.1.163" evidence="5"/>
<feature type="binding site" evidence="5">
    <location>
        <position position="92"/>
    </location>
    <ligand>
        <name>S-adenosyl-L-methionine</name>
        <dbReference type="ChEBI" id="CHEBI:59789"/>
    </ligand>
</feature>
<dbReference type="Proteomes" id="UP000192610">
    <property type="component" value="Unassembled WGS sequence"/>
</dbReference>
<evidence type="ECO:0000313" key="7">
    <source>
        <dbReference type="Proteomes" id="UP000192610"/>
    </source>
</evidence>
<dbReference type="PROSITE" id="PS01184">
    <property type="entry name" value="UBIE_2"/>
    <property type="match status" value="1"/>
</dbReference>
<evidence type="ECO:0000313" key="6">
    <source>
        <dbReference type="EMBL" id="OQP47202.1"/>
    </source>
</evidence>
<comment type="similarity">
    <text evidence="5">Belongs to the class I-like SAM-binding methyltransferase superfamily. MenG/UbiE family.</text>
</comment>
<keyword evidence="4 5" id="KW-0949">S-adenosyl-L-methionine</keyword>
<dbReference type="InterPro" id="IPR029063">
    <property type="entry name" value="SAM-dependent_MTases_sf"/>
</dbReference>
<dbReference type="GO" id="GO:0009234">
    <property type="term" value="P:menaquinone biosynthetic process"/>
    <property type="evidence" value="ECO:0007669"/>
    <property type="project" value="UniProtKB-UniRule"/>
</dbReference>
<dbReference type="HAMAP" id="MF_01813">
    <property type="entry name" value="MenG_UbiE_methyltr"/>
    <property type="match status" value="1"/>
</dbReference>
<dbReference type="PROSITE" id="PS01183">
    <property type="entry name" value="UBIE_1"/>
    <property type="match status" value="1"/>
</dbReference>
<evidence type="ECO:0000256" key="5">
    <source>
        <dbReference type="HAMAP-Rule" id="MF_01813"/>
    </source>
</evidence>
<dbReference type="InterPro" id="IPR004033">
    <property type="entry name" value="UbiE/COQ5_MeTrFase"/>
</dbReference>
<keyword evidence="1 5" id="KW-0474">Menaquinone biosynthesis</keyword>
<dbReference type="EMBL" id="LVXG01000023">
    <property type="protein sequence ID" value="OQP47202.1"/>
    <property type="molecule type" value="Genomic_DNA"/>
</dbReference>
<dbReference type="NCBIfam" id="NF001244">
    <property type="entry name" value="PRK00216.1-5"/>
    <property type="match status" value="1"/>
</dbReference>
<dbReference type="RefSeq" id="WP_081201207.1">
    <property type="nucleotide sequence ID" value="NZ_FOCZ01000002.1"/>
</dbReference>
<dbReference type="UniPathway" id="UPA00079">
    <property type="reaction ID" value="UER00169"/>
</dbReference>
<dbReference type="AlphaFoldDB" id="A0A1V9EMC8"/>
<comment type="caution">
    <text evidence="6">The sequence shown here is derived from an EMBL/GenBank/DDBJ whole genome shotgun (WGS) entry which is preliminary data.</text>
</comment>
<dbReference type="STRING" id="354355.SAMN05660816_01377"/>
<dbReference type="GO" id="GO:0032259">
    <property type="term" value="P:methylation"/>
    <property type="evidence" value="ECO:0007669"/>
    <property type="project" value="UniProtKB-KW"/>
</dbReference>
<dbReference type="Gene3D" id="3.40.50.150">
    <property type="entry name" value="Vaccinia Virus protein VP39"/>
    <property type="match status" value="1"/>
</dbReference>
<sequence>MSKYSHDNIVPFNESEQSKKEQVAAMFDQIAFRYDFLNRFLSGGIDVSWRKRAIRELKEVNPRKVLDVATGTADVAIMTWKYLRPEKIIGIDISEGMLNLGRQKVDKLLLSKQIELLKGDSEAINFPNETFDAITVAFGVRNFENLEKGLAEMYRVLKPGGKVVILEFSKPRKTGFKSLYNLYMNVIAPRAGQWVSKNKDAYQYLNQSVKAFPEGETFLHILQQVGFKNTTLKRLSLGICTIYCGKKTAN</sequence>
<dbReference type="PROSITE" id="PS51608">
    <property type="entry name" value="SAM_MT_UBIE"/>
    <property type="match status" value="1"/>
</dbReference>
<dbReference type="InterPro" id="IPR023576">
    <property type="entry name" value="UbiE/COQ5_MeTrFase_CS"/>
</dbReference>
<keyword evidence="3 5" id="KW-0808">Transferase</keyword>
<protein>
    <recommendedName>
        <fullName evidence="5">Demethylmenaquinone methyltransferase</fullName>
        <ecNumber evidence="5">2.1.1.163</ecNumber>
    </recommendedName>
</protein>
<feature type="binding site" evidence="5">
    <location>
        <position position="72"/>
    </location>
    <ligand>
        <name>S-adenosyl-L-methionine</name>
        <dbReference type="ChEBI" id="CHEBI:59789"/>
    </ligand>
</feature>
<keyword evidence="2 5" id="KW-0489">Methyltransferase</keyword>
<feature type="binding site" evidence="5">
    <location>
        <begin position="120"/>
        <end position="121"/>
    </location>
    <ligand>
        <name>S-adenosyl-L-methionine</name>
        <dbReference type="ChEBI" id="CHEBI:59789"/>
    </ligand>
</feature>
<evidence type="ECO:0000256" key="4">
    <source>
        <dbReference type="ARBA" id="ARBA00022691"/>
    </source>
</evidence>
<keyword evidence="7" id="KW-1185">Reference proteome</keyword>
<dbReference type="OrthoDB" id="9808140at2"/>
<evidence type="ECO:0000256" key="3">
    <source>
        <dbReference type="ARBA" id="ARBA00022679"/>
    </source>
</evidence>
<dbReference type="NCBIfam" id="TIGR01934">
    <property type="entry name" value="MenG_MenH_UbiE"/>
    <property type="match status" value="1"/>
</dbReference>